<accession>A0AAD4GX03</accession>
<evidence type="ECO:0000256" key="1">
    <source>
        <dbReference type="SAM" id="MobiDB-lite"/>
    </source>
</evidence>
<evidence type="ECO:0000313" key="2">
    <source>
        <dbReference type="EMBL" id="KAF9893309.1"/>
    </source>
</evidence>
<evidence type="ECO:0000313" key="3">
    <source>
        <dbReference type="Proteomes" id="UP001194746"/>
    </source>
</evidence>
<feature type="region of interest" description="Disordered" evidence="1">
    <location>
        <begin position="1"/>
        <end position="96"/>
    </location>
</feature>
<sequence>MTEDHQSLLQAATRKRERDKQSQRRKRLREREYISSLEQKIRHLENRLNPGHPPPPPSPSQCQCQSPSESSSISPASPDIFGFPSPPSTEVSHSPTQPYSTFILSSTLLDGLLDRPVWLRLPLYSTSQKGHHYLIRGETFAPVIAQLRATRDLAVLCPDIPKPIDLLFGGSSNTLANFIVSELSDLPLLPPEKFASSWLIYLYCRWLIRPSQATFERLPANFRPTTTQLVQEHPISYDGIFWPQLRDNLIRHGDKYDMESVLGLLSCTCRVRGGFNQEIIVRKNDGDLQVHPGFHRRFHTTDEWGLLEKFWIEYPELVEGMDPGIMLREESLISLVDA</sequence>
<dbReference type="AlphaFoldDB" id="A0AAD4GX03"/>
<proteinExistence type="predicted"/>
<feature type="compositionally biased region" description="Basic and acidic residues" evidence="1">
    <location>
        <begin position="29"/>
        <end position="46"/>
    </location>
</feature>
<comment type="caution">
    <text evidence="2">The sequence shown here is derived from an EMBL/GenBank/DDBJ whole genome shotgun (WGS) entry which is preliminary data.</text>
</comment>
<dbReference type="Pfam" id="PF11905">
    <property type="entry name" value="DUF3425"/>
    <property type="match status" value="1"/>
</dbReference>
<organism evidence="2 3">
    <name type="scientific">Aspergillus nanangensis</name>
    <dbReference type="NCBI Taxonomy" id="2582783"/>
    <lineage>
        <taxon>Eukaryota</taxon>
        <taxon>Fungi</taxon>
        <taxon>Dikarya</taxon>
        <taxon>Ascomycota</taxon>
        <taxon>Pezizomycotina</taxon>
        <taxon>Eurotiomycetes</taxon>
        <taxon>Eurotiomycetidae</taxon>
        <taxon>Eurotiales</taxon>
        <taxon>Aspergillaceae</taxon>
        <taxon>Aspergillus</taxon>
        <taxon>Aspergillus subgen. Circumdati</taxon>
    </lineage>
</organism>
<reference evidence="2" key="1">
    <citation type="journal article" date="2019" name="Beilstein J. Org. Chem.">
        <title>Nanangenines: drimane sesquiterpenoids as the dominant metabolite cohort of a novel Australian fungus, Aspergillus nanangensis.</title>
        <authorList>
            <person name="Lacey H.J."/>
            <person name="Gilchrist C.L.M."/>
            <person name="Crombie A."/>
            <person name="Kalaitzis J.A."/>
            <person name="Vuong D."/>
            <person name="Rutledge P.J."/>
            <person name="Turner P."/>
            <person name="Pitt J.I."/>
            <person name="Lacey E."/>
            <person name="Chooi Y.H."/>
            <person name="Piggott A.M."/>
        </authorList>
    </citation>
    <scope>NUCLEOTIDE SEQUENCE</scope>
    <source>
        <strain evidence="2">MST-FP2251</strain>
    </source>
</reference>
<dbReference type="Proteomes" id="UP001194746">
    <property type="component" value="Unassembled WGS sequence"/>
</dbReference>
<feature type="compositionally biased region" description="Low complexity" evidence="1">
    <location>
        <begin position="60"/>
        <end position="78"/>
    </location>
</feature>
<keyword evidence="3" id="KW-1185">Reference proteome</keyword>
<dbReference type="PANTHER" id="PTHR37012">
    <property type="entry name" value="B-ZIP TRANSCRIPTION FACTOR (EUROFUNG)-RELATED"/>
    <property type="match status" value="1"/>
</dbReference>
<dbReference type="EMBL" id="VCAU01000008">
    <property type="protein sequence ID" value="KAF9893309.1"/>
    <property type="molecule type" value="Genomic_DNA"/>
</dbReference>
<dbReference type="InterPro" id="IPR021833">
    <property type="entry name" value="DUF3425"/>
</dbReference>
<protein>
    <recommendedName>
        <fullName evidence="4">BZIP domain-containing protein</fullName>
    </recommendedName>
</protein>
<gene>
    <name evidence="2" type="ORF">FE257_011739</name>
</gene>
<reference evidence="2" key="2">
    <citation type="submission" date="2020-02" db="EMBL/GenBank/DDBJ databases">
        <authorList>
            <person name="Gilchrist C.L.M."/>
            <person name="Chooi Y.-H."/>
        </authorList>
    </citation>
    <scope>NUCLEOTIDE SEQUENCE</scope>
    <source>
        <strain evidence="2">MST-FP2251</strain>
    </source>
</reference>
<dbReference type="CDD" id="cd14686">
    <property type="entry name" value="bZIP"/>
    <property type="match status" value="1"/>
</dbReference>
<name>A0AAD4GX03_ASPNN</name>
<dbReference type="PANTHER" id="PTHR37012:SF6">
    <property type="entry name" value="BZIP TRANSCRIPTION FACTOR"/>
    <property type="match status" value="1"/>
</dbReference>
<evidence type="ECO:0008006" key="4">
    <source>
        <dbReference type="Google" id="ProtNLM"/>
    </source>
</evidence>